<reference evidence="1" key="2">
    <citation type="submission" date="2025-08" db="UniProtKB">
        <authorList>
            <consortium name="Ensembl"/>
        </authorList>
    </citation>
    <scope>IDENTIFICATION</scope>
</reference>
<dbReference type="InterPro" id="IPR053257">
    <property type="entry name" value="Cu-only_SOD"/>
</dbReference>
<dbReference type="InterPro" id="IPR036423">
    <property type="entry name" value="SOD-like_Cu/Zn_dom_sf"/>
</dbReference>
<dbReference type="SUPFAM" id="SSF49329">
    <property type="entry name" value="Cu,Zn superoxide dismutase-like"/>
    <property type="match status" value="1"/>
</dbReference>
<dbReference type="AlphaFoldDB" id="A0A672YNJ8"/>
<accession>A0A672YNJ8</accession>
<protein>
    <submittedName>
        <fullName evidence="1">Uncharacterized protein</fullName>
    </submittedName>
</protein>
<dbReference type="Ensembl" id="ENSSORT00005006448.1">
    <property type="protein sequence ID" value="ENSSORP00005006196.1"/>
    <property type="gene ID" value="ENSSORG00005003684.1"/>
</dbReference>
<dbReference type="PANTHER" id="PTHR20910:SF1">
    <property type="entry name" value="SUPEROXIDE DISMUTASE COPPER_ZINC BINDING DOMAIN-CONTAINING PROTEIN"/>
    <property type="match status" value="1"/>
</dbReference>
<dbReference type="Proteomes" id="UP000472271">
    <property type="component" value="Chromosome 1"/>
</dbReference>
<dbReference type="PANTHER" id="PTHR20910">
    <property type="entry name" value="AGAP001623-PA"/>
    <property type="match status" value="1"/>
</dbReference>
<dbReference type="GO" id="GO:0046872">
    <property type="term" value="F:metal ion binding"/>
    <property type="evidence" value="ECO:0007669"/>
    <property type="project" value="InterPro"/>
</dbReference>
<reference evidence="1" key="3">
    <citation type="submission" date="2025-09" db="UniProtKB">
        <authorList>
            <consortium name="Ensembl"/>
        </authorList>
    </citation>
    <scope>IDENTIFICATION</scope>
</reference>
<name>A0A672YNJ8_9TELE</name>
<evidence type="ECO:0000313" key="1">
    <source>
        <dbReference type="Ensembl" id="ENSSORP00005006196.1"/>
    </source>
</evidence>
<proteinExistence type="predicted"/>
<sequence length="234" mass="26259">LCYVLSVIILVNHHSLSRLDLNSFNPRFSFLLFKMGSNYTCAKIYDVPEKQVSAVVNMKGIKGYFSFRQASPFDVTELRLNLSNLRGKVGPYHVHLFPVPSVRSPLSNLCSNDNVGGHWNPFGVDVNAPTYPNGPGSTHDQYEIDFNLPLFGRNSIVGRSVVIHQTDGSRYVCASISYPGEVVVGRAIFRSPVVGEIWFTQLRNNPLFLYQSTEEKEPCPSVIIRWICICQCTP</sequence>
<keyword evidence="2" id="KW-1185">Reference proteome</keyword>
<reference evidence="1" key="1">
    <citation type="submission" date="2019-06" db="EMBL/GenBank/DDBJ databases">
        <authorList>
            <consortium name="Wellcome Sanger Institute Data Sharing"/>
        </authorList>
    </citation>
    <scope>NUCLEOTIDE SEQUENCE [LARGE SCALE GENOMIC DNA]</scope>
</reference>
<dbReference type="InParanoid" id="A0A672YNJ8"/>
<dbReference type="GO" id="GO:0006801">
    <property type="term" value="P:superoxide metabolic process"/>
    <property type="evidence" value="ECO:0007669"/>
    <property type="project" value="InterPro"/>
</dbReference>
<evidence type="ECO:0000313" key="2">
    <source>
        <dbReference type="Proteomes" id="UP000472271"/>
    </source>
</evidence>
<organism evidence="1 2">
    <name type="scientific">Sphaeramia orbicularis</name>
    <name type="common">orbiculate cardinalfish</name>
    <dbReference type="NCBI Taxonomy" id="375764"/>
    <lineage>
        <taxon>Eukaryota</taxon>
        <taxon>Metazoa</taxon>
        <taxon>Chordata</taxon>
        <taxon>Craniata</taxon>
        <taxon>Vertebrata</taxon>
        <taxon>Euteleostomi</taxon>
        <taxon>Actinopterygii</taxon>
        <taxon>Neopterygii</taxon>
        <taxon>Teleostei</taxon>
        <taxon>Neoteleostei</taxon>
        <taxon>Acanthomorphata</taxon>
        <taxon>Gobiaria</taxon>
        <taxon>Kurtiformes</taxon>
        <taxon>Apogonoidei</taxon>
        <taxon>Apogonidae</taxon>
        <taxon>Apogoninae</taxon>
        <taxon>Sphaeramia</taxon>
    </lineage>
</organism>
<dbReference type="Gene3D" id="2.60.40.200">
    <property type="entry name" value="Superoxide dismutase, copper/zinc binding domain"/>
    <property type="match status" value="1"/>
</dbReference>